<name>A0A8E6B3N3_9BACT</name>
<organism evidence="1 2">
    <name type="scientific">Telmatocola sphagniphila</name>
    <dbReference type="NCBI Taxonomy" id="1123043"/>
    <lineage>
        <taxon>Bacteria</taxon>
        <taxon>Pseudomonadati</taxon>
        <taxon>Planctomycetota</taxon>
        <taxon>Planctomycetia</taxon>
        <taxon>Gemmatales</taxon>
        <taxon>Gemmataceae</taxon>
    </lineage>
</organism>
<evidence type="ECO:0000313" key="1">
    <source>
        <dbReference type="EMBL" id="QVL31126.1"/>
    </source>
</evidence>
<dbReference type="KEGG" id="tsph:KIH39_20075"/>
<accession>A0A8E6B3N3</accession>
<dbReference type="AlphaFoldDB" id="A0A8E6B3N3"/>
<evidence type="ECO:0000313" key="2">
    <source>
        <dbReference type="Proteomes" id="UP000676194"/>
    </source>
</evidence>
<reference evidence="1" key="1">
    <citation type="submission" date="2021-05" db="EMBL/GenBank/DDBJ databases">
        <title>Complete genome sequence of the cellulolytic planctomycete Telmatocola sphagniphila SP2T and characterization of the first cellulase from planctomycetes.</title>
        <authorList>
            <person name="Rakitin A.L."/>
            <person name="Beletsky A.V."/>
            <person name="Naumoff D.G."/>
            <person name="Kulichevskaya I.S."/>
            <person name="Mardanov A.V."/>
            <person name="Ravin N.V."/>
            <person name="Dedysh S.N."/>
        </authorList>
    </citation>
    <scope>NUCLEOTIDE SEQUENCE</scope>
    <source>
        <strain evidence="1">SP2T</strain>
    </source>
</reference>
<dbReference type="RefSeq" id="WP_213495007.1">
    <property type="nucleotide sequence ID" value="NZ_CP074694.1"/>
</dbReference>
<proteinExistence type="predicted"/>
<gene>
    <name evidence="1" type="ORF">KIH39_20075</name>
</gene>
<sequence length="76" mass="8391">MMNEFLYSLIGMAIVLLAGRLGIPLPGLPKTNPNPVPDLQDTIRSVLVEVLRAIAQPKQEDEVRKHLTAIVEKFGN</sequence>
<protein>
    <submittedName>
        <fullName evidence="1">Uncharacterized protein</fullName>
    </submittedName>
</protein>
<dbReference type="EMBL" id="CP074694">
    <property type="protein sequence ID" value="QVL31126.1"/>
    <property type="molecule type" value="Genomic_DNA"/>
</dbReference>
<dbReference type="Proteomes" id="UP000676194">
    <property type="component" value="Chromosome"/>
</dbReference>
<keyword evidence="2" id="KW-1185">Reference proteome</keyword>